<dbReference type="EMBL" id="JBEFKJ010000002">
    <property type="protein sequence ID" value="KAL2047608.1"/>
    <property type="molecule type" value="Genomic_DNA"/>
</dbReference>
<proteinExistence type="predicted"/>
<accession>A0ABR4APE8</accession>
<comment type="caution">
    <text evidence="2">The sequence shown here is derived from an EMBL/GenBank/DDBJ whole genome shotgun (WGS) entry which is preliminary data.</text>
</comment>
<evidence type="ECO:0000313" key="3">
    <source>
        <dbReference type="Proteomes" id="UP001590950"/>
    </source>
</evidence>
<evidence type="ECO:0000313" key="2">
    <source>
        <dbReference type="EMBL" id="KAL2047608.1"/>
    </source>
</evidence>
<name>A0ABR4APE8_9LECA</name>
<reference evidence="2 3" key="1">
    <citation type="submission" date="2024-09" db="EMBL/GenBank/DDBJ databases">
        <title>Rethinking Asexuality: The Enigmatic Case of Functional Sexual Genes in Lepraria (Stereocaulaceae).</title>
        <authorList>
            <person name="Doellman M."/>
            <person name="Sun Y."/>
            <person name="Barcenas-Pena A."/>
            <person name="Lumbsch H.T."/>
            <person name="Grewe F."/>
        </authorList>
    </citation>
    <scope>NUCLEOTIDE SEQUENCE [LARGE SCALE GENOMIC DNA]</scope>
    <source>
        <strain evidence="2 3">Mercado 3170</strain>
    </source>
</reference>
<evidence type="ECO:0000256" key="1">
    <source>
        <dbReference type="SAM" id="MobiDB-lite"/>
    </source>
</evidence>
<dbReference type="Proteomes" id="UP001590950">
    <property type="component" value="Unassembled WGS sequence"/>
</dbReference>
<feature type="region of interest" description="Disordered" evidence="1">
    <location>
        <begin position="16"/>
        <end position="36"/>
    </location>
</feature>
<gene>
    <name evidence="2" type="ORF">N7G274_000650</name>
</gene>
<sequence length="117" mass="13237">MKTQIGQHRTLLQNSNGHQRTFLTASNPQKPTVSESSRGIYAALQSLATKMDESLRLNDENWVKIDEQAAIVRKIEADVASFEMKLYPDVEYSCQHSSCGYLDSNCSNRFWTCVTDS</sequence>
<protein>
    <submittedName>
        <fullName evidence="2">Uncharacterized protein</fullName>
    </submittedName>
</protein>
<organism evidence="2 3">
    <name type="scientific">Stereocaulon virgatum</name>
    <dbReference type="NCBI Taxonomy" id="373712"/>
    <lineage>
        <taxon>Eukaryota</taxon>
        <taxon>Fungi</taxon>
        <taxon>Dikarya</taxon>
        <taxon>Ascomycota</taxon>
        <taxon>Pezizomycotina</taxon>
        <taxon>Lecanoromycetes</taxon>
        <taxon>OSLEUM clade</taxon>
        <taxon>Lecanoromycetidae</taxon>
        <taxon>Lecanorales</taxon>
        <taxon>Lecanorineae</taxon>
        <taxon>Stereocaulaceae</taxon>
        <taxon>Stereocaulon</taxon>
    </lineage>
</organism>
<keyword evidence="3" id="KW-1185">Reference proteome</keyword>